<dbReference type="Pfam" id="PF00589">
    <property type="entry name" value="Phage_integrase"/>
    <property type="match status" value="1"/>
</dbReference>
<dbReference type="InterPro" id="IPR050808">
    <property type="entry name" value="Phage_Integrase"/>
</dbReference>
<keyword evidence="2" id="KW-0229">DNA integration</keyword>
<dbReference type="GO" id="GO:0015074">
    <property type="term" value="P:DNA integration"/>
    <property type="evidence" value="ECO:0007669"/>
    <property type="project" value="UniProtKB-KW"/>
</dbReference>
<dbReference type="EMBL" id="BJYU01000063">
    <property type="protein sequence ID" value="GEO16397.1"/>
    <property type="molecule type" value="Genomic_DNA"/>
</dbReference>
<comment type="caution">
    <text evidence="8">The sequence shown here is derived from an EMBL/GenBank/DDBJ whole genome shotgun (WGS) entry which is preliminary data.</text>
</comment>
<sequence>MPVLASWWSLRGTKILPHMPRITKRLVDSLTASDREQIVWDDEIAGFGIRVTPSGSKAYILKYRVGHGRSAPIRKPTIGRHGDITADEARRIAKSWKARIALGGDPAQDREDRAKAPTVHDLCDTYLESHARLKRSGGEDKRMIERDIRPALGSRRVAEITRRDIEAFRDNQSRTPIAANRKLALLSKMFNLAIGWGWITSNPADSVQRNHENRRERYLSPAEIQRFNDAAEAYIEQAALKGVAHRSVAAIRLLALTGARRGEVLKARWEQFNLETGTWTKPSSHTKQKRTHRIPLSPVAVELLLEIREEGEHPSGYVFPAKGGSSGHMTDIKKAWEKIRSLSALPGVRLHDLRHTYASILASDGLSLPVIGALLGHTQASTTQRYTHLLDDPLREATGRVGKAFASRGAA</sequence>
<evidence type="ECO:0000259" key="7">
    <source>
        <dbReference type="PROSITE" id="PS51900"/>
    </source>
</evidence>
<dbReference type="InterPro" id="IPR011010">
    <property type="entry name" value="DNA_brk_join_enz"/>
</dbReference>
<dbReference type="Proteomes" id="UP000321085">
    <property type="component" value="Unassembled WGS sequence"/>
</dbReference>
<dbReference type="Gene3D" id="3.30.160.390">
    <property type="entry name" value="Integrase, DNA-binding domain"/>
    <property type="match status" value="1"/>
</dbReference>
<dbReference type="InterPro" id="IPR038488">
    <property type="entry name" value="Integrase_DNA-bd_sf"/>
</dbReference>
<gene>
    <name evidence="8" type="ORF">MAE02_40930</name>
</gene>
<proteinExistence type="inferred from homology"/>
<evidence type="ECO:0000256" key="5">
    <source>
        <dbReference type="PROSITE-ProRule" id="PRU01248"/>
    </source>
</evidence>
<dbReference type="PROSITE" id="PS51898">
    <property type="entry name" value="TYR_RECOMBINASE"/>
    <property type="match status" value="1"/>
</dbReference>
<dbReference type="Pfam" id="PF13356">
    <property type="entry name" value="Arm-DNA-bind_3"/>
    <property type="match status" value="1"/>
</dbReference>
<keyword evidence="4" id="KW-0233">DNA recombination</keyword>
<dbReference type="InterPro" id="IPR002104">
    <property type="entry name" value="Integrase_catalytic"/>
</dbReference>
<dbReference type="PANTHER" id="PTHR30629">
    <property type="entry name" value="PROPHAGE INTEGRASE"/>
    <property type="match status" value="1"/>
</dbReference>
<feature type="domain" description="Core-binding (CB)" evidence="7">
    <location>
        <begin position="117"/>
        <end position="194"/>
    </location>
</feature>
<keyword evidence="3 5" id="KW-0238">DNA-binding</keyword>
<organism evidence="8 9">
    <name type="scientific">Microvirga aerophila</name>
    <dbReference type="NCBI Taxonomy" id="670291"/>
    <lineage>
        <taxon>Bacteria</taxon>
        <taxon>Pseudomonadati</taxon>
        <taxon>Pseudomonadota</taxon>
        <taxon>Alphaproteobacteria</taxon>
        <taxon>Hyphomicrobiales</taxon>
        <taxon>Methylobacteriaceae</taxon>
        <taxon>Microvirga</taxon>
    </lineage>
</organism>
<dbReference type="InterPro" id="IPR010998">
    <property type="entry name" value="Integrase_recombinase_N"/>
</dbReference>
<protein>
    <submittedName>
        <fullName evidence="8">Integrase</fullName>
    </submittedName>
</protein>
<dbReference type="InterPro" id="IPR025166">
    <property type="entry name" value="Integrase_DNA_bind_dom"/>
</dbReference>
<dbReference type="SUPFAM" id="SSF56349">
    <property type="entry name" value="DNA breaking-rejoining enzymes"/>
    <property type="match status" value="1"/>
</dbReference>
<accession>A0A512BX15</accession>
<evidence type="ECO:0000256" key="4">
    <source>
        <dbReference type="ARBA" id="ARBA00023172"/>
    </source>
</evidence>
<dbReference type="InterPro" id="IPR013762">
    <property type="entry name" value="Integrase-like_cat_sf"/>
</dbReference>
<feature type="domain" description="Tyr recombinase" evidence="6">
    <location>
        <begin position="214"/>
        <end position="399"/>
    </location>
</feature>
<evidence type="ECO:0000256" key="1">
    <source>
        <dbReference type="ARBA" id="ARBA00008857"/>
    </source>
</evidence>
<dbReference type="GO" id="GO:0003677">
    <property type="term" value="F:DNA binding"/>
    <property type="evidence" value="ECO:0007669"/>
    <property type="project" value="UniProtKB-UniRule"/>
</dbReference>
<evidence type="ECO:0000256" key="2">
    <source>
        <dbReference type="ARBA" id="ARBA00022908"/>
    </source>
</evidence>
<name>A0A512BX15_9HYPH</name>
<dbReference type="PROSITE" id="PS51900">
    <property type="entry name" value="CB"/>
    <property type="match status" value="1"/>
</dbReference>
<dbReference type="AlphaFoldDB" id="A0A512BX15"/>
<evidence type="ECO:0000259" key="6">
    <source>
        <dbReference type="PROSITE" id="PS51898"/>
    </source>
</evidence>
<reference evidence="8 9" key="1">
    <citation type="submission" date="2019-07" db="EMBL/GenBank/DDBJ databases">
        <title>Whole genome shotgun sequence of Microvirga aerophila NBRC 106136.</title>
        <authorList>
            <person name="Hosoyama A."/>
            <person name="Uohara A."/>
            <person name="Ohji S."/>
            <person name="Ichikawa N."/>
        </authorList>
    </citation>
    <scope>NUCLEOTIDE SEQUENCE [LARGE SCALE GENOMIC DNA]</scope>
    <source>
        <strain evidence="8 9">NBRC 106136</strain>
    </source>
</reference>
<dbReference type="InterPro" id="IPR053876">
    <property type="entry name" value="Phage_int_M"/>
</dbReference>
<dbReference type="CDD" id="cd00796">
    <property type="entry name" value="INT_Rci_Hp1_C"/>
    <property type="match status" value="1"/>
</dbReference>
<dbReference type="GO" id="GO:0006310">
    <property type="term" value="P:DNA recombination"/>
    <property type="evidence" value="ECO:0007669"/>
    <property type="project" value="UniProtKB-KW"/>
</dbReference>
<dbReference type="PANTHER" id="PTHR30629:SF2">
    <property type="entry name" value="PROPHAGE INTEGRASE INTS-RELATED"/>
    <property type="match status" value="1"/>
</dbReference>
<keyword evidence="9" id="KW-1185">Reference proteome</keyword>
<dbReference type="Pfam" id="PF22022">
    <property type="entry name" value="Phage_int_M"/>
    <property type="match status" value="1"/>
</dbReference>
<evidence type="ECO:0000256" key="3">
    <source>
        <dbReference type="ARBA" id="ARBA00023125"/>
    </source>
</evidence>
<evidence type="ECO:0000313" key="8">
    <source>
        <dbReference type="EMBL" id="GEO16397.1"/>
    </source>
</evidence>
<evidence type="ECO:0000313" key="9">
    <source>
        <dbReference type="Proteomes" id="UP000321085"/>
    </source>
</evidence>
<dbReference type="Gene3D" id="1.10.443.10">
    <property type="entry name" value="Intergrase catalytic core"/>
    <property type="match status" value="1"/>
</dbReference>
<dbReference type="Gene3D" id="1.10.150.130">
    <property type="match status" value="1"/>
</dbReference>
<dbReference type="InterPro" id="IPR044068">
    <property type="entry name" value="CB"/>
</dbReference>
<comment type="similarity">
    <text evidence="1">Belongs to the 'phage' integrase family.</text>
</comment>